<dbReference type="Pfam" id="PF01464">
    <property type="entry name" value="SLT"/>
    <property type="match status" value="1"/>
</dbReference>
<feature type="compositionally biased region" description="Low complexity" evidence="1">
    <location>
        <begin position="83"/>
        <end position="101"/>
    </location>
</feature>
<feature type="region of interest" description="Disordered" evidence="1">
    <location>
        <begin position="83"/>
        <end position="103"/>
    </location>
</feature>
<evidence type="ECO:0000256" key="1">
    <source>
        <dbReference type="SAM" id="MobiDB-lite"/>
    </source>
</evidence>
<dbReference type="InterPro" id="IPR023346">
    <property type="entry name" value="Lysozyme-like_dom_sf"/>
</dbReference>
<protein>
    <submittedName>
        <fullName evidence="3">YjbJ</fullName>
    </submittedName>
</protein>
<name>A0ABM5LUW1_BACA1</name>
<evidence type="ECO:0000259" key="2">
    <source>
        <dbReference type="Pfam" id="PF01464"/>
    </source>
</evidence>
<dbReference type="PANTHER" id="PTHR37423">
    <property type="entry name" value="SOLUBLE LYTIC MUREIN TRANSGLYCOSYLASE-RELATED"/>
    <property type="match status" value="1"/>
</dbReference>
<evidence type="ECO:0000313" key="3">
    <source>
        <dbReference type="EMBL" id="ADP31640.1"/>
    </source>
</evidence>
<reference evidence="3 4" key="1">
    <citation type="journal article" date="2011" name="Front. Microbiol.">
        <title>Genomic signatures of strain selection and enhancement in Bacillus atrophaeus var. globigii, a historical biowarfare simulant.</title>
        <authorList>
            <person name="Gibbons H.S."/>
            <person name="Broomall S.M."/>
            <person name="McNew L.A."/>
            <person name="Daligault H."/>
            <person name="Chapman C."/>
            <person name="Bruce D."/>
            <person name="Karavis M."/>
            <person name="Krepps M."/>
            <person name="McGregor P.A."/>
            <person name="Hong C."/>
            <person name="Park K.H."/>
            <person name="Akmal A."/>
            <person name="Feldman A."/>
            <person name="Lin J.S."/>
            <person name="Chang W.E."/>
            <person name="Higgs B.W."/>
            <person name="Demirev P."/>
            <person name="Lindquist J."/>
            <person name="Liem A."/>
            <person name="Fochler E."/>
            <person name="Read T.D."/>
            <person name="Tapia R."/>
            <person name="Johnson S."/>
            <person name="Bishop-Lilly K.A."/>
            <person name="Detter C."/>
            <person name="Han C."/>
            <person name="Sozhamannan S."/>
            <person name="Rosenzweig C.N."/>
            <person name="Skowronski E.W."/>
        </authorList>
    </citation>
    <scope>NUCLEOTIDE SEQUENCE [LARGE SCALE GENOMIC DNA]</scope>
    <source>
        <strain evidence="3 4">1942</strain>
    </source>
</reference>
<organism evidence="3 4">
    <name type="scientific">Bacillus atrophaeus (strain 1942)</name>
    <dbReference type="NCBI Taxonomy" id="720555"/>
    <lineage>
        <taxon>Bacteria</taxon>
        <taxon>Bacillati</taxon>
        <taxon>Bacillota</taxon>
        <taxon>Bacilli</taxon>
        <taxon>Bacillales</taxon>
        <taxon>Bacillaceae</taxon>
        <taxon>Bacillus</taxon>
    </lineage>
</organism>
<dbReference type="InterPro" id="IPR008258">
    <property type="entry name" value="Transglycosylase_SLT_dom_1"/>
</dbReference>
<proteinExistence type="predicted"/>
<dbReference type="SUPFAM" id="SSF53955">
    <property type="entry name" value="Lysozyme-like"/>
    <property type="match status" value="1"/>
</dbReference>
<dbReference type="EMBL" id="CP002207">
    <property type="protein sequence ID" value="ADP31640.1"/>
    <property type="molecule type" value="Genomic_DNA"/>
</dbReference>
<dbReference type="Proteomes" id="UP000006867">
    <property type="component" value="Chromosome"/>
</dbReference>
<evidence type="ECO:0000313" key="4">
    <source>
        <dbReference type="Proteomes" id="UP000006867"/>
    </source>
</evidence>
<dbReference type="RefSeq" id="WP_003327571.1">
    <property type="nucleotide sequence ID" value="NC_014639.1"/>
</dbReference>
<dbReference type="PANTHER" id="PTHR37423:SF2">
    <property type="entry name" value="MEMBRANE-BOUND LYTIC MUREIN TRANSGLYCOSYLASE C"/>
    <property type="match status" value="1"/>
</dbReference>
<keyword evidence="4" id="KW-1185">Reference proteome</keyword>
<accession>A0ABM5LUW1</accession>
<feature type="domain" description="Transglycosylase SLT" evidence="2">
    <location>
        <begin position="118"/>
        <end position="226"/>
    </location>
</feature>
<dbReference type="Gene3D" id="1.10.530.10">
    <property type="match status" value="1"/>
</dbReference>
<sequence>MNVTNWAALLQLQALQSIASTNTGSTQASGSPLSNFSSLLSQYTQNISPQSASLASNLQTQANSSYMLSPAVLSSNGLGSLSGSTPNIEESAPEAVSSSAANTAPISSTKGDFSIDSAIKKAADKHGVDENLIRAVIQQESGFNSKAVSGSGAMGLMQLMPSTASSLGVSNALDPAQNIEGGTKYLKQMLSKYDGNVSMALAAYNAGPGNVDKYGGIPPFKETQNYVKKVTANYYA</sequence>
<dbReference type="CDD" id="cd00254">
    <property type="entry name" value="LT-like"/>
    <property type="match status" value="1"/>
</dbReference>
<gene>
    <name evidence="3" type="ordered locus">BATR1942_03430</name>
</gene>